<proteinExistence type="predicted"/>
<accession>A0A9D1ML81</accession>
<keyword evidence="1" id="KW-0812">Transmembrane</keyword>
<evidence type="ECO:0000259" key="2">
    <source>
        <dbReference type="Pfam" id="PF00882"/>
    </source>
</evidence>
<protein>
    <submittedName>
        <fullName evidence="3">Zinc dependent phospholipase C family protein</fullName>
    </submittedName>
</protein>
<gene>
    <name evidence="3" type="ORF">IAB07_00975</name>
</gene>
<comment type="caution">
    <text evidence="3">The sequence shown here is derived from an EMBL/GenBank/DDBJ whole genome shotgun (WGS) entry which is preliminary data.</text>
</comment>
<evidence type="ECO:0000313" key="4">
    <source>
        <dbReference type="Proteomes" id="UP000824145"/>
    </source>
</evidence>
<feature type="transmembrane region" description="Helical" evidence="1">
    <location>
        <begin position="204"/>
        <end position="224"/>
    </location>
</feature>
<dbReference type="InterPro" id="IPR029002">
    <property type="entry name" value="PLPC/GPLD1"/>
</dbReference>
<sequence length="320" mass="36889">MASHMTHFYMAEKVLLRSGGKTREIMDDYSDCFYSGCQGNDVLFYSFFEFKGFAGVTHTRGTYELFCRMCEFVRESGRGDLRAYLYGFICHYTLDRNIHPYVIYSAAKYMPPFFPPKYRKSLHLMLEAGIDFVLQRDKLEKKHPGCDCDYVLKDSAAVCECVADMYFGAVDPLYGVKMPYEELLSLPKRMRSYQKIFENKNSPLYALLMTAGAIMNYPSYIYGFRKPKKKYAKQDWMNLSRRLYPQTTGGSKMIDLTVREIIFQSVEDALKIIALADDFIEKGTPLPKEEFALNFMGGKSLPIAPEGYDKKALRSKENKG</sequence>
<dbReference type="Proteomes" id="UP000824145">
    <property type="component" value="Unassembled WGS sequence"/>
</dbReference>
<reference evidence="3" key="1">
    <citation type="submission" date="2020-10" db="EMBL/GenBank/DDBJ databases">
        <authorList>
            <person name="Gilroy R."/>
        </authorList>
    </citation>
    <scope>NUCLEOTIDE SEQUENCE</scope>
    <source>
        <strain evidence="3">9366</strain>
    </source>
</reference>
<keyword evidence="1" id="KW-0472">Membrane</keyword>
<name>A0A9D1ML81_9FIRM</name>
<evidence type="ECO:0000313" key="3">
    <source>
        <dbReference type="EMBL" id="HIU62327.1"/>
    </source>
</evidence>
<evidence type="ECO:0000256" key="1">
    <source>
        <dbReference type="SAM" id="Phobius"/>
    </source>
</evidence>
<dbReference type="AlphaFoldDB" id="A0A9D1ML81"/>
<reference evidence="3" key="2">
    <citation type="journal article" date="2021" name="PeerJ">
        <title>Extensive microbial diversity within the chicken gut microbiome revealed by metagenomics and culture.</title>
        <authorList>
            <person name="Gilroy R."/>
            <person name="Ravi A."/>
            <person name="Getino M."/>
            <person name="Pursley I."/>
            <person name="Horton D.L."/>
            <person name="Alikhan N.F."/>
            <person name="Baker D."/>
            <person name="Gharbi K."/>
            <person name="Hall N."/>
            <person name="Watson M."/>
            <person name="Adriaenssens E.M."/>
            <person name="Foster-Nyarko E."/>
            <person name="Jarju S."/>
            <person name="Secka A."/>
            <person name="Antonio M."/>
            <person name="Oren A."/>
            <person name="Chaudhuri R.R."/>
            <person name="La Ragione R."/>
            <person name="Hildebrand F."/>
            <person name="Pallen M.J."/>
        </authorList>
    </citation>
    <scope>NUCLEOTIDE SEQUENCE</scope>
    <source>
        <strain evidence="3">9366</strain>
    </source>
</reference>
<organism evidence="3 4">
    <name type="scientific">Candidatus Caccalectryoclostridium excrementigallinarum</name>
    <dbReference type="NCBI Taxonomy" id="2840710"/>
    <lineage>
        <taxon>Bacteria</taxon>
        <taxon>Bacillati</taxon>
        <taxon>Bacillota</taxon>
        <taxon>Clostridia</taxon>
        <taxon>Christensenellales</taxon>
        <taxon>Christensenellaceae</taxon>
        <taxon>Christensenellaceae incertae sedis</taxon>
        <taxon>Candidatus Caccalectryoclostridium</taxon>
    </lineage>
</organism>
<keyword evidence="1" id="KW-1133">Transmembrane helix</keyword>
<feature type="domain" description="Phospholipase C/D" evidence="2">
    <location>
        <begin position="6"/>
        <end position="139"/>
    </location>
</feature>
<dbReference type="EMBL" id="DVNJ01000002">
    <property type="protein sequence ID" value="HIU62327.1"/>
    <property type="molecule type" value="Genomic_DNA"/>
</dbReference>
<dbReference type="Pfam" id="PF00882">
    <property type="entry name" value="Zn_dep_PLPC"/>
    <property type="match status" value="1"/>
</dbReference>